<keyword evidence="5" id="KW-0732">Signal</keyword>
<dbReference type="InterPro" id="IPR041700">
    <property type="entry name" value="OMP_b-brl_3"/>
</dbReference>
<dbReference type="InterPro" id="IPR013784">
    <property type="entry name" value="Carb-bd-like_fold"/>
</dbReference>
<evidence type="ECO:0000256" key="3">
    <source>
        <dbReference type="ARBA" id="ARBA00023237"/>
    </source>
</evidence>
<dbReference type="AlphaFoldDB" id="A0A317EY02"/>
<feature type="chain" id="PRO_5016233690" evidence="5">
    <location>
        <begin position="23"/>
        <end position="815"/>
    </location>
</feature>
<evidence type="ECO:0000256" key="2">
    <source>
        <dbReference type="ARBA" id="ARBA00023136"/>
    </source>
</evidence>
<keyword evidence="7" id="KW-0675">Receptor</keyword>
<feature type="region of interest" description="Disordered" evidence="4">
    <location>
        <begin position="796"/>
        <end position="815"/>
    </location>
</feature>
<name>A0A317EY02_9SPHI</name>
<dbReference type="Pfam" id="PF14905">
    <property type="entry name" value="OMP_b-brl_3"/>
    <property type="match status" value="1"/>
</dbReference>
<dbReference type="InterPro" id="IPR037066">
    <property type="entry name" value="Plug_dom_sf"/>
</dbReference>
<dbReference type="Gene3D" id="2.170.130.10">
    <property type="entry name" value="TonB-dependent receptor, plug domain"/>
    <property type="match status" value="1"/>
</dbReference>
<sequence>MKIKTLALIALWIILASNFVHAQQPGGKIYGRVKDIDNKNLEYATVALFKDSILVKTVFTETDGIFNFSNLANGKYLIKISAVGFPIYKTDTLKLQADQLEINLLDIKIKTTDNNLKDVNISGQKAFVERKIDRTVVNVDALISNAGSTALDVLSKSPGVNVDQNGAISLKGKSGVSIFIDDKPTYLSGSDLENYLRSLPSSSLDQIELMTNPPAKYDAAGNAGVINIKTKKTKISGFNGGLNLSLNQGELTRSNNSFNFNYRKNKINIFGILSYNLNNSFTDLDLNRTYKNNDGSPKYYFNQNSYFKRHGNTLNLKTGLDYYATDKTTWGLVFTGMNRISTQVNNNTSNLLNSVKQPDSIIKAENIDQIHYKNVGVNLNFRHKFNKAGRDLTFDADYLNYNNKTEQTYYNYSYFANMALKSQDILSGNLPSNIDIYTAKIDYTHPLNKGWKLDAGLKTAYTKTDNVADYLNIVNNNSSIDYQKSNHFIYRENINATYLNISREGKRFSLQAGLRLENTVSNGHQLGNLIKPDSSFKRTYTSLFPTLYFSYKLDTAGNNELGLNYGRRIDRPYYQDLNPFFSPLDKFTYYVGNPFLRPAFTQSIELSHTYKNKVTTTIGYSWVKDDVNETIEIVNGTYFSRPANIGKTSILNLSINADLDFTKWLTLHSYLELAQMKSKTDFYTGFLVTNGAYVRFNPTIQLKFSPTWSGEANFRYQSKFSNVQFLLGSVHEFGAAIQKKLSTKSTLKLSASDIFRDRVFVGVINNLATTDANWTNKQDSRTFVLSYSYRFGKTFSTPSKHESSGADSEKNRVKN</sequence>
<dbReference type="InterPro" id="IPR036942">
    <property type="entry name" value="Beta-barrel_TonB_sf"/>
</dbReference>
<evidence type="ECO:0000256" key="5">
    <source>
        <dbReference type="SAM" id="SignalP"/>
    </source>
</evidence>
<dbReference type="SUPFAM" id="SSF56935">
    <property type="entry name" value="Porins"/>
    <property type="match status" value="1"/>
</dbReference>
<dbReference type="Gene3D" id="2.40.170.20">
    <property type="entry name" value="TonB-dependent receptor, beta-barrel domain"/>
    <property type="match status" value="1"/>
</dbReference>
<comment type="caution">
    <text evidence="7">The sequence shown here is derived from an EMBL/GenBank/DDBJ whole genome shotgun (WGS) entry which is preliminary data.</text>
</comment>
<organism evidence="7 8">
    <name type="scientific">Pedobacter paludis</name>
    <dbReference type="NCBI Taxonomy" id="2203212"/>
    <lineage>
        <taxon>Bacteria</taxon>
        <taxon>Pseudomonadati</taxon>
        <taxon>Bacteroidota</taxon>
        <taxon>Sphingobacteriia</taxon>
        <taxon>Sphingobacteriales</taxon>
        <taxon>Sphingobacteriaceae</taxon>
        <taxon>Pedobacter</taxon>
    </lineage>
</organism>
<evidence type="ECO:0000259" key="6">
    <source>
        <dbReference type="Pfam" id="PF14905"/>
    </source>
</evidence>
<dbReference type="Gene3D" id="2.60.40.1120">
    <property type="entry name" value="Carboxypeptidase-like, regulatory domain"/>
    <property type="match status" value="1"/>
</dbReference>
<evidence type="ECO:0000256" key="4">
    <source>
        <dbReference type="SAM" id="MobiDB-lite"/>
    </source>
</evidence>
<protein>
    <submittedName>
        <fullName evidence="7">TonB-dependent receptor</fullName>
    </submittedName>
</protein>
<comment type="subcellular location">
    <subcellularLocation>
        <location evidence="1">Cell outer membrane</location>
    </subcellularLocation>
</comment>
<keyword evidence="3" id="KW-0998">Cell outer membrane</keyword>
<dbReference type="RefSeq" id="WP_109930673.1">
    <property type="nucleotide sequence ID" value="NZ_QGNY01000004.1"/>
</dbReference>
<feature type="compositionally biased region" description="Basic and acidic residues" evidence="4">
    <location>
        <begin position="799"/>
        <end position="815"/>
    </location>
</feature>
<reference evidence="8" key="1">
    <citation type="submission" date="2018-05" db="EMBL/GenBank/DDBJ databases">
        <title>Pedobacter paludis sp. nov., isolated from wetland soil.</title>
        <authorList>
            <person name="Zhang Y."/>
        </authorList>
    </citation>
    <scope>NUCLEOTIDE SEQUENCE [LARGE SCALE GENOMIC DNA]</scope>
    <source>
        <strain evidence="8">R-8</strain>
    </source>
</reference>
<proteinExistence type="predicted"/>
<evidence type="ECO:0000313" key="8">
    <source>
        <dbReference type="Proteomes" id="UP000245391"/>
    </source>
</evidence>
<dbReference type="GO" id="GO:0030246">
    <property type="term" value="F:carbohydrate binding"/>
    <property type="evidence" value="ECO:0007669"/>
    <property type="project" value="InterPro"/>
</dbReference>
<dbReference type="SUPFAM" id="SSF49452">
    <property type="entry name" value="Starch-binding domain-like"/>
    <property type="match status" value="1"/>
</dbReference>
<evidence type="ECO:0000256" key="1">
    <source>
        <dbReference type="ARBA" id="ARBA00004442"/>
    </source>
</evidence>
<dbReference type="Pfam" id="PF13620">
    <property type="entry name" value="CarboxypepD_reg"/>
    <property type="match status" value="1"/>
</dbReference>
<dbReference type="Proteomes" id="UP000245391">
    <property type="component" value="Unassembled WGS sequence"/>
</dbReference>
<feature type="signal peptide" evidence="5">
    <location>
        <begin position="1"/>
        <end position="22"/>
    </location>
</feature>
<evidence type="ECO:0000313" key="7">
    <source>
        <dbReference type="EMBL" id="PWS31714.1"/>
    </source>
</evidence>
<accession>A0A317EY02</accession>
<feature type="domain" description="Outer membrane protein beta-barrel" evidence="6">
    <location>
        <begin position="383"/>
        <end position="789"/>
    </location>
</feature>
<keyword evidence="2" id="KW-0472">Membrane</keyword>
<dbReference type="EMBL" id="QGNY01000004">
    <property type="protein sequence ID" value="PWS31714.1"/>
    <property type="molecule type" value="Genomic_DNA"/>
</dbReference>
<dbReference type="OrthoDB" id="606851at2"/>
<keyword evidence="8" id="KW-1185">Reference proteome</keyword>
<dbReference type="GO" id="GO:0009279">
    <property type="term" value="C:cell outer membrane"/>
    <property type="evidence" value="ECO:0007669"/>
    <property type="project" value="UniProtKB-SubCell"/>
</dbReference>
<gene>
    <name evidence="7" type="ORF">DF947_14110</name>
</gene>